<dbReference type="AlphaFoldDB" id="A0A369J514"/>
<evidence type="ECO:0000313" key="2">
    <source>
        <dbReference type="Proteomes" id="UP000076154"/>
    </source>
</evidence>
<accession>A0A369J514</accession>
<protein>
    <submittedName>
        <fullName evidence="1">Uncharacterized protein</fullName>
    </submittedName>
</protein>
<evidence type="ECO:0000313" key="1">
    <source>
        <dbReference type="EMBL" id="RDB14604.1"/>
    </source>
</evidence>
<gene>
    <name evidence="1" type="ORF">Hypma_016553</name>
</gene>
<dbReference type="Proteomes" id="UP000076154">
    <property type="component" value="Unassembled WGS sequence"/>
</dbReference>
<dbReference type="EMBL" id="LUEZ02000096">
    <property type="protein sequence ID" value="RDB14604.1"/>
    <property type="molecule type" value="Genomic_DNA"/>
</dbReference>
<dbReference type="InParanoid" id="A0A369J514"/>
<reference evidence="1" key="1">
    <citation type="submission" date="2018-04" db="EMBL/GenBank/DDBJ databases">
        <title>Whole genome sequencing of Hypsizygus marmoreus.</title>
        <authorList>
            <person name="Choi I.-G."/>
            <person name="Min B."/>
            <person name="Kim J.-G."/>
            <person name="Kim S."/>
            <person name="Oh Y.-L."/>
            <person name="Kong W.-S."/>
            <person name="Park H."/>
            <person name="Jeong J."/>
            <person name="Song E.-S."/>
        </authorList>
    </citation>
    <scope>NUCLEOTIDE SEQUENCE [LARGE SCALE GENOMIC DNA]</scope>
    <source>
        <strain evidence="1">51987-8</strain>
    </source>
</reference>
<keyword evidence="2" id="KW-1185">Reference proteome</keyword>
<sequence length="122" mass="13277">MNVRNTADKTKFTQALRLNRCPLKDDLIGDTPFSNISIIVSYTLSPISGLVAEPAHEATIVNAIKAEDSCPRGSARSKKIAAMKVPLKPYADDVGLDVARHKEHDSYFYIGQCGLLMLGLST</sequence>
<organism evidence="1 2">
    <name type="scientific">Hypsizygus marmoreus</name>
    <name type="common">White beech mushroom</name>
    <name type="synonym">Agaricus marmoreus</name>
    <dbReference type="NCBI Taxonomy" id="39966"/>
    <lineage>
        <taxon>Eukaryota</taxon>
        <taxon>Fungi</taxon>
        <taxon>Dikarya</taxon>
        <taxon>Basidiomycota</taxon>
        <taxon>Agaricomycotina</taxon>
        <taxon>Agaricomycetes</taxon>
        <taxon>Agaricomycetidae</taxon>
        <taxon>Agaricales</taxon>
        <taxon>Tricholomatineae</taxon>
        <taxon>Lyophyllaceae</taxon>
        <taxon>Hypsizygus</taxon>
    </lineage>
</organism>
<comment type="caution">
    <text evidence="1">The sequence shown here is derived from an EMBL/GenBank/DDBJ whole genome shotgun (WGS) entry which is preliminary data.</text>
</comment>
<proteinExistence type="predicted"/>
<name>A0A369J514_HYPMA</name>